<dbReference type="AlphaFoldDB" id="A0A0N5BT21"/>
<feature type="region of interest" description="Disordered" evidence="1">
    <location>
        <begin position="132"/>
        <end position="165"/>
    </location>
</feature>
<accession>A0A0N5BT21</accession>
<name>A0A0N5BT21_STREA</name>
<sequence>MDLKNSKMNEMEPEKRGTREITSSDFARFLMGDPEVSKRIKLPGRETERKPLPPMPTPEDSLQRILRSLPKSVQDHLKERKEKEEKEAEMEKELRKDKDKWEKYKESKRDYYERNWKLRRLDESNDDWKARVKKEEIRRKEQARRKEKEELDRSHPNPDKRRWRDLSYDEKKEYQRKYWLRRPEESYTVYKARYELEKALYQNRVWQRKKREEERRERRRELRKRQENDEFS</sequence>
<reference evidence="3" key="1">
    <citation type="submission" date="2017-02" db="UniProtKB">
        <authorList>
            <consortium name="WormBaseParasite"/>
        </authorList>
    </citation>
    <scope>IDENTIFICATION</scope>
</reference>
<dbReference type="WBParaSite" id="SPAL_0000901500.1">
    <property type="protein sequence ID" value="SPAL_0000901500.1"/>
    <property type="gene ID" value="SPAL_0000901500"/>
</dbReference>
<keyword evidence="2" id="KW-1185">Reference proteome</keyword>
<feature type="region of interest" description="Disordered" evidence="1">
    <location>
        <begin position="207"/>
        <end position="232"/>
    </location>
</feature>
<feature type="compositionally biased region" description="Basic and acidic residues" evidence="1">
    <location>
        <begin position="210"/>
        <end position="232"/>
    </location>
</feature>
<evidence type="ECO:0000313" key="3">
    <source>
        <dbReference type="WBParaSite" id="SPAL_0000901500.1"/>
    </source>
</evidence>
<proteinExistence type="predicted"/>
<dbReference type="Proteomes" id="UP000046392">
    <property type="component" value="Unplaced"/>
</dbReference>
<protein>
    <submittedName>
        <fullName evidence="3">Trichohyalin-like</fullName>
    </submittedName>
</protein>
<feature type="compositionally biased region" description="Basic and acidic residues" evidence="1">
    <location>
        <begin position="1"/>
        <end position="19"/>
    </location>
</feature>
<feature type="compositionally biased region" description="Basic and acidic residues" evidence="1">
    <location>
        <begin position="73"/>
        <end position="100"/>
    </location>
</feature>
<feature type="compositionally biased region" description="Basic and acidic residues" evidence="1">
    <location>
        <begin position="35"/>
        <end position="51"/>
    </location>
</feature>
<organism evidence="2 3">
    <name type="scientific">Strongyloides papillosus</name>
    <name type="common">Intestinal threadworm</name>
    <dbReference type="NCBI Taxonomy" id="174720"/>
    <lineage>
        <taxon>Eukaryota</taxon>
        <taxon>Metazoa</taxon>
        <taxon>Ecdysozoa</taxon>
        <taxon>Nematoda</taxon>
        <taxon>Chromadorea</taxon>
        <taxon>Rhabditida</taxon>
        <taxon>Tylenchina</taxon>
        <taxon>Panagrolaimomorpha</taxon>
        <taxon>Strongyloidoidea</taxon>
        <taxon>Strongyloididae</taxon>
        <taxon>Strongyloides</taxon>
    </lineage>
</organism>
<evidence type="ECO:0000256" key="1">
    <source>
        <dbReference type="SAM" id="MobiDB-lite"/>
    </source>
</evidence>
<evidence type="ECO:0000313" key="2">
    <source>
        <dbReference type="Proteomes" id="UP000046392"/>
    </source>
</evidence>
<feature type="region of interest" description="Disordered" evidence="1">
    <location>
        <begin position="1"/>
        <end position="100"/>
    </location>
</feature>